<comment type="caution">
    <text evidence="2">The sequence shown here is derived from an EMBL/GenBank/DDBJ whole genome shotgun (WGS) entry which is preliminary data.</text>
</comment>
<feature type="transmembrane region" description="Helical" evidence="1">
    <location>
        <begin position="6"/>
        <end position="26"/>
    </location>
</feature>
<organism evidence="2 3">
    <name type="scientific">Psychrobacter saeujeotis</name>
    <dbReference type="NCBI Taxonomy" id="3143436"/>
    <lineage>
        <taxon>Bacteria</taxon>
        <taxon>Pseudomonadati</taxon>
        <taxon>Pseudomonadota</taxon>
        <taxon>Gammaproteobacteria</taxon>
        <taxon>Moraxellales</taxon>
        <taxon>Moraxellaceae</taxon>
        <taxon>Psychrobacter</taxon>
    </lineage>
</organism>
<accession>A0ABU9X9M9</accession>
<evidence type="ECO:0000313" key="3">
    <source>
        <dbReference type="Proteomes" id="UP001461960"/>
    </source>
</evidence>
<feature type="transmembrane region" description="Helical" evidence="1">
    <location>
        <begin position="73"/>
        <end position="97"/>
    </location>
</feature>
<dbReference type="RefSeq" id="WP_299218164.1">
    <property type="nucleotide sequence ID" value="NZ_JBDGHN010000005.1"/>
</dbReference>
<sequence length="102" mass="11757">MLSMLLLVYFMPVVVLIYLITTVYCYQKDRFCRKSFTYKYLMIAMLVPIAGMALITFEYGINMAHGGIHIGTWLSVLFVYAFIAIIFAIPFLLYLIAPNKQP</sequence>
<evidence type="ECO:0000256" key="1">
    <source>
        <dbReference type="SAM" id="Phobius"/>
    </source>
</evidence>
<feature type="transmembrane region" description="Helical" evidence="1">
    <location>
        <begin position="38"/>
        <end position="61"/>
    </location>
</feature>
<keyword evidence="1" id="KW-0472">Membrane</keyword>
<proteinExistence type="predicted"/>
<keyword evidence="3" id="KW-1185">Reference proteome</keyword>
<dbReference type="Proteomes" id="UP001461960">
    <property type="component" value="Unassembled WGS sequence"/>
</dbReference>
<name>A0ABU9X9M9_9GAMM</name>
<gene>
    <name evidence="2" type="ORF">AAIR29_10820</name>
</gene>
<protein>
    <submittedName>
        <fullName evidence="2">Uncharacterized protein</fullName>
    </submittedName>
</protein>
<keyword evidence="1" id="KW-0812">Transmembrane</keyword>
<reference evidence="2 3" key="1">
    <citation type="submission" date="2024-05" db="EMBL/GenBank/DDBJ databases">
        <authorList>
            <person name="Kim H.-Y."/>
            <person name="Kim E."/>
            <person name="Cai Y."/>
            <person name="Yang S.-M."/>
            <person name="Lee W."/>
        </authorList>
    </citation>
    <scope>NUCLEOTIDE SEQUENCE [LARGE SCALE GENOMIC DNA]</scope>
    <source>
        <strain evidence="2 3">FBL11</strain>
    </source>
</reference>
<keyword evidence="1" id="KW-1133">Transmembrane helix</keyword>
<dbReference type="EMBL" id="JBDGHN010000005">
    <property type="protein sequence ID" value="MEN2752124.1"/>
    <property type="molecule type" value="Genomic_DNA"/>
</dbReference>
<evidence type="ECO:0000313" key="2">
    <source>
        <dbReference type="EMBL" id="MEN2752124.1"/>
    </source>
</evidence>